<dbReference type="InterPro" id="IPR003593">
    <property type="entry name" value="AAA+_ATPase"/>
</dbReference>
<evidence type="ECO:0000256" key="3">
    <source>
        <dbReference type="ARBA" id="ARBA00022475"/>
    </source>
</evidence>
<dbReference type="Pfam" id="PF00005">
    <property type="entry name" value="ABC_tran"/>
    <property type="match status" value="1"/>
</dbReference>
<evidence type="ECO:0000256" key="7">
    <source>
        <dbReference type="ARBA" id="ARBA00023136"/>
    </source>
</evidence>
<dbReference type="Proteomes" id="UP000292235">
    <property type="component" value="Chromosome"/>
</dbReference>
<keyword evidence="11" id="KW-0378">Hydrolase</keyword>
<keyword evidence="6" id="KW-1278">Translocase</keyword>
<dbReference type="KEGG" id="strr:EKD16_15200"/>
<sequence length="356" mass="36732">MRFQPGSATTGPLGAPGAVRGSRDPAIDSGAMETAAVQATDLVKRYGATTAVAGLSFSAARGAVTALLGPNGAGKTSTVETCEGFRRADGGRVRVLGLDPAADAAALKPRVGVMLQSGGVPTGARAGEWLRLVASFHARPVPPEALLERLGLVSAAQTPFRRLSGGQQQRLSLAAAVVGRPELVFLDEPTAGLDPQARHATWDLIAELRDCGVGVVLTTHYMEEAERLADHVVIIDHGGTVAAGAPGELTDSRQELRFFAGSDLDTAALGAALPDTARIERRGGDGPDRGTGRVGAPARTEYAVTAEEPSGVGPQLLAAVGAWCAANGVSPEGLRVQRRSLEDVFLELTGKDLRES</sequence>
<feature type="compositionally biased region" description="Polar residues" evidence="9">
    <location>
        <begin position="1"/>
        <end position="10"/>
    </location>
</feature>
<dbReference type="EC" id="3.6.3.-" evidence="11"/>
<keyword evidence="8" id="KW-0046">Antibiotic resistance</keyword>
<evidence type="ECO:0000256" key="5">
    <source>
        <dbReference type="ARBA" id="ARBA00022840"/>
    </source>
</evidence>
<dbReference type="SMART" id="SM00382">
    <property type="entry name" value="AAA"/>
    <property type="match status" value="1"/>
</dbReference>
<evidence type="ECO:0000256" key="2">
    <source>
        <dbReference type="ARBA" id="ARBA00022448"/>
    </source>
</evidence>
<keyword evidence="12" id="KW-1185">Reference proteome</keyword>
<dbReference type="GO" id="GO:0016887">
    <property type="term" value="F:ATP hydrolysis activity"/>
    <property type="evidence" value="ECO:0007669"/>
    <property type="project" value="InterPro"/>
</dbReference>
<dbReference type="InterPro" id="IPR050763">
    <property type="entry name" value="ABC_transporter_ATP-binding"/>
</dbReference>
<dbReference type="PANTHER" id="PTHR42711">
    <property type="entry name" value="ABC TRANSPORTER ATP-BINDING PROTEIN"/>
    <property type="match status" value="1"/>
</dbReference>
<dbReference type="PANTHER" id="PTHR42711:SF16">
    <property type="entry name" value="ABC TRANSPORTER ATP-BINDING PROTEIN"/>
    <property type="match status" value="1"/>
</dbReference>
<dbReference type="EMBL" id="CP036455">
    <property type="protein sequence ID" value="QBI54817.1"/>
    <property type="molecule type" value="Genomic_DNA"/>
</dbReference>
<evidence type="ECO:0000313" key="11">
    <source>
        <dbReference type="EMBL" id="QBI54817.1"/>
    </source>
</evidence>
<dbReference type="InterPro" id="IPR003439">
    <property type="entry name" value="ABC_transporter-like_ATP-bd"/>
</dbReference>
<reference evidence="11 12" key="1">
    <citation type="submission" date="2019-02" db="EMBL/GenBank/DDBJ databases">
        <authorList>
            <person name="Khodamoradi S."/>
            <person name="Hahnke R.L."/>
            <person name="Kaempfer P."/>
            <person name="Schumann P."/>
            <person name="Rohde M."/>
            <person name="Steinert M."/>
            <person name="Luzhetskyy A."/>
            <person name="Wink J."/>
            <person name="Ruckert C."/>
        </authorList>
    </citation>
    <scope>NUCLEOTIDE SEQUENCE [LARGE SCALE GENOMIC DNA]</scope>
    <source>
        <strain evidence="11 12">M2</strain>
    </source>
</reference>
<evidence type="ECO:0000313" key="12">
    <source>
        <dbReference type="Proteomes" id="UP000292235"/>
    </source>
</evidence>
<evidence type="ECO:0000256" key="9">
    <source>
        <dbReference type="SAM" id="MobiDB-lite"/>
    </source>
</evidence>
<evidence type="ECO:0000256" key="6">
    <source>
        <dbReference type="ARBA" id="ARBA00022967"/>
    </source>
</evidence>
<dbReference type="PROSITE" id="PS00211">
    <property type="entry name" value="ABC_TRANSPORTER_1"/>
    <property type="match status" value="1"/>
</dbReference>
<feature type="region of interest" description="Disordered" evidence="9">
    <location>
        <begin position="1"/>
        <end position="26"/>
    </location>
</feature>
<dbReference type="GO" id="GO:0005886">
    <property type="term" value="C:plasma membrane"/>
    <property type="evidence" value="ECO:0007669"/>
    <property type="project" value="UniProtKB-SubCell"/>
</dbReference>
<keyword evidence="7" id="KW-0472">Membrane</keyword>
<dbReference type="PROSITE" id="PS50893">
    <property type="entry name" value="ABC_TRANSPORTER_2"/>
    <property type="match status" value="1"/>
</dbReference>
<accession>A0A4P6Q7K1</accession>
<dbReference type="CDD" id="cd03230">
    <property type="entry name" value="ABC_DR_subfamily_A"/>
    <property type="match status" value="1"/>
</dbReference>
<organism evidence="11 12">
    <name type="scientific">Streptomonospora litoralis</name>
    <dbReference type="NCBI Taxonomy" id="2498135"/>
    <lineage>
        <taxon>Bacteria</taxon>
        <taxon>Bacillati</taxon>
        <taxon>Actinomycetota</taxon>
        <taxon>Actinomycetes</taxon>
        <taxon>Streptosporangiales</taxon>
        <taxon>Nocardiopsidaceae</taxon>
        <taxon>Streptomonospora</taxon>
    </lineage>
</organism>
<comment type="subcellular location">
    <subcellularLocation>
        <location evidence="1">Cell membrane</location>
        <topology evidence="1">Peripheral membrane protein</topology>
    </subcellularLocation>
</comment>
<dbReference type="GO" id="GO:0005524">
    <property type="term" value="F:ATP binding"/>
    <property type="evidence" value="ECO:0007669"/>
    <property type="project" value="UniProtKB-KW"/>
</dbReference>
<proteinExistence type="predicted"/>
<dbReference type="SUPFAM" id="SSF52540">
    <property type="entry name" value="P-loop containing nucleoside triphosphate hydrolases"/>
    <property type="match status" value="1"/>
</dbReference>
<gene>
    <name evidence="11" type="primary">drrA7</name>
    <name evidence="11" type="ORF">EKD16_15200</name>
</gene>
<dbReference type="GO" id="GO:0046677">
    <property type="term" value="P:response to antibiotic"/>
    <property type="evidence" value="ECO:0007669"/>
    <property type="project" value="UniProtKB-KW"/>
</dbReference>
<keyword evidence="4" id="KW-0547">Nucleotide-binding</keyword>
<protein>
    <submittedName>
        <fullName evidence="11">Daunorubicin/doxorubicin resistance ATP-binding protein DrrA</fullName>
        <ecNumber evidence="11">3.6.3.-</ecNumber>
    </submittedName>
</protein>
<evidence type="ECO:0000256" key="8">
    <source>
        <dbReference type="ARBA" id="ARBA00023251"/>
    </source>
</evidence>
<evidence type="ECO:0000259" key="10">
    <source>
        <dbReference type="PROSITE" id="PS50893"/>
    </source>
</evidence>
<keyword evidence="3" id="KW-1003">Cell membrane</keyword>
<dbReference type="FunFam" id="3.40.50.300:FF:000589">
    <property type="entry name" value="ABC transporter, ATP-binding subunit"/>
    <property type="match status" value="1"/>
</dbReference>
<dbReference type="Gene3D" id="3.40.50.300">
    <property type="entry name" value="P-loop containing nucleotide triphosphate hydrolases"/>
    <property type="match status" value="1"/>
</dbReference>
<name>A0A4P6Q7K1_9ACTN</name>
<evidence type="ECO:0000256" key="1">
    <source>
        <dbReference type="ARBA" id="ARBA00004202"/>
    </source>
</evidence>
<dbReference type="InterPro" id="IPR027417">
    <property type="entry name" value="P-loop_NTPase"/>
</dbReference>
<keyword evidence="5 11" id="KW-0067">ATP-binding</keyword>
<feature type="domain" description="ABC transporter" evidence="10">
    <location>
        <begin position="37"/>
        <end position="262"/>
    </location>
</feature>
<keyword evidence="2" id="KW-0813">Transport</keyword>
<evidence type="ECO:0000256" key="4">
    <source>
        <dbReference type="ARBA" id="ARBA00022741"/>
    </source>
</evidence>
<dbReference type="AlphaFoldDB" id="A0A4P6Q7K1"/>
<dbReference type="InterPro" id="IPR017871">
    <property type="entry name" value="ABC_transporter-like_CS"/>
</dbReference>